<comment type="caution">
    <text evidence="3">The sequence shown here is derived from an EMBL/GenBank/DDBJ whole genome shotgun (WGS) entry which is preliminary data.</text>
</comment>
<evidence type="ECO:0000256" key="2">
    <source>
        <dbReference type="SAM" id="Phobius"/>
    </source>
</evidence>
<organism evidence="3 4">
    <name type="scientific">Tamaricihabitans halophyticus</name>
    <dbReference type="NCBI Taxonomy" id="1262583"/>
    <lineage>
        <taxon>Bacteria</taxon>
        <taxon>Bacillati</taxon>
        <taxon>Actinomycetota</taxon>
        <taxon>Actinomycetes</taxon>
        <taxon>Pseudonocardiales</taxon>
        <taxon>Pseudonocardiaceae</taxon>
        <taxon>Tamaricihabitans</taxon>
    </lineage>
</organism>
<keyword evidence="2" id="KW-1133">Transmembrane helix</keyword>
<feature type="compositionally biased region" description="Low complexity" evidence="1">
    <location>
        <begin position="237"/>
        <end position="252"/>
    </location>
</feature>
<feature type="transmembrane region" description="Helical" evidence="2">
    <location>
        <begin position="78"/>
        <end position="95"/>
    </location>
</feature>
<feature type="transmembrane region" description="Helical" evidence="2">
    <location>
        <begin position="101"/>
        <end position="121"/>
    </location>
</feature>
<evidence type="ECO:0000313" key="4">
    <source>
        <dbReference type="Proteomes" id="UP000294911"/>
    </source>
</evidence>
<accession>A0A4R2QJ53</accession>
<sequence length="294" mass="29383">MTYSSGGQGGFAGHMQQGGYGQQPAGFQPGPQAPQGAQAAPNPLAKLPLSALLAAVVGVLSLITYFCGFTAGAAPGSLDSSLLLTGGLLAALYLVPNAPKVLPVAVVLSVVGGLGLLRTVVQTTGASAMLVVMLVLGLLQAGVAVVALLFDMGVVKTSGPKPSVAAGQSGSAGPAGQPMGAQGYPATGVFPPVEQFGSPEQAASQERTQQHSAPAQQNQAQQGQGQFVVGNADDLHGQSPQQGSQQGQLSVPPASPGMQQGQQTLYASHQGQFSQQPPPGAPQEGTEPPKKPTQ</sequence>
<dbReference type="EMBL" id="SLXQ01000009">
    <property type="protein sequence ID" value="TCP49392.1"/>
    <property type="molecule type" value="Genomic_DNA"/>
</dbReference>
<dbReference type="Pfam" id="PF17270">
    <property type="entry name" value="DUF5336"/>
    <property type="match status" value="1"/>
</dbReference>
<keyword evidence="2" id="KW-0472">Membrane</keyword>
<feature type="compositionally biased region" description="Low complexity" evidence="1">
    <location>
        <begin position="210"/>
        <end position="226"/>
    </location>
</feature>
<reference evidence="3 4" key="1">
    <citation type="submission" date="2019-03" db="EMBL/GenBank/DDBJ databases">
        <title>Genomic Encyclopedia of Type Strains, Phase IV (KMG-IV): sequencing the most valuable type-strain genomes for metagenomic binning, comparative biology and taxonomic classification.</title>
        <authorList>
            <person name="Goeker M."/>
        </authorList>
    </citation>
    <scope>NUCLEOTIDE SEQUENCE [LARGE SCALE GENOMIC DNA]</scope>
    <source>
        <strain evidence="3 4">DSM 45765</strain>
    </source>
</reference>
<feature type="compositionally biased region" description="Polar residues" evidence="1">
    <location>
        <begin position="257"/>
        <end position="275"/>
    </location>
</feature>
<evidence type="ECO:0000256" key="1">
    <source>
        <dbReference type="SAM" id="MobiDB-lite"/>
    </source>
</evidence>
<evidence type="ECO:0000313" key="3">
    <source>
        <dbReference type="EMBL" id="TCP49392.1"/>
    </source>
</evidence>
<gene>
    <name evidence="3" type="ORF">EV191_109214</name>
</gene>
<keyword evidence="4" id="KW-1185">Reference proteome</keyword>
<feature type="transmembrane region" description="Helical" evidence="2">
    <location>
        <begin position="128"/>
        <end position="150"/>
    </location>
</feature>
<dbReference type="AlphaFoldDB" id="A0A4R2QJ53"/>
<protein>
    <submittedName>
        <fullName evidence="3">Uncharacterized protein</fullName>
    </submittedName>
</protein>
<feature type="transmembrane region" description="Helical" evidence="2">
    <location>
        <begin position="51"/>
        <end position="71"/>
    </location>
</feature>
<keyword evidence="2" id="KW-0812">Transmembrane</keyword>
<dbReference type="RefSeq" id="WP_132878673.1">
    <property type="nucleotide sequence ID" value="NZ_SLXQ01000009.1"/>
</dbReference>
<dbReference type="InterPro" id="IPR035166">
    <property type="entry name" value="DUF5336"/>
</dbReference>
<feature type="region of interest" description="Disordered" evidence="1">
    <location>
        <begin position="161"/>
        <end position="294"/>
    </location>
</feature>
<feature type="compositionally biased region" description="Low complexity" evidence="1">
    <location>
        <begin position="165"/>
        <end position="183"/>
    </location>
</feature>
<name>A0A4R2QJ53_9PSEU</name>
<dbReference type="Proteomes" id="UP000294911">
    <property type="component" value="Unassembled WGS sequence"/>
</dbReference>
<proteinExistence type="predicted"/>